<accession>A0A4R5LQR0</accession>
<dbReference type="AlphaFoldDB" id="A0A4R5LQR0"/>
<name>A0A4R5LQR0_9GAMM</name>
<keyword evidence="3" id="KW-1185">Reference proteome</keyword>
<sequence>MIETFVLAAALAAGIVLFLRLFAHKRQPRVRSAPVYQASSHYKQVKPAARSQYRAVSCSGPCPAVRNLDGKRFLEREAPSLPLPGCTAARCDCVYVHHEDRRSGRKDRRGLSQIEREFFDHSGKPNRRMRRGRRASDLAVA</sequence>
<dbReference type="Proteomes" id="UP000295554">
    <property type="component" value="Unassembled WGS sequence"/>
</dbReference>
<dbReference type="RefSeq" id="WP_133214141.1">
    <property type="nucleotide sequence ID" value="NZ_SMSE01000003.1"/>
</dbReference>
<dbReference type="OrthoDB" id="8527522at2"/>
<feature type="compositionally biased region" description="Basic residues" evidence="1">
    <location>
        <begin position="124"/>
        <end position="133"/>
    </location>
</feature>
<gene>
    <name evidence="2" type="ORF">E2F43_15235</name>
</gene>
<reference evidence="2 3" key="1">
    <citation type="submission" date="2019-03" db="EMBL/GenBank/DDBJ databases">
        <title>Seongchinamella monodicae gen. nov., sp. nov., a novel member of the Gammaproteobacteria isolated from a tidal mudflat of beach.</title>
        <authorList>
            <person name="Yang H.G."/>
            <person name="Kang J.W."/>
            <person name="Lee S.D."/>
        </authorList>
    </citation>
    <scope>NUCLEOTIDE SEQUENCE [LARGE SCALE GENOMIC DNA]</scope>
    <source>
        <strain evidence="2 3">GH4-78</strain>
    </source>
</reference>
<comment type="caution">
    <text evidence="2">The sequence shown here is derived from an EMBL/GenBank/DDBJ whole genome shotgun (WGS) entry which is preliminary data.</text>
</comment>
<organism evidence="2 3">
    <name type="scientific">Seongchinamella unica</name>
    <dbReference type="NCBI Taxonomy" id="2547392"/>
    <lineage>
        <taxon>Bacteria</taxon>
        <taxon>Pseudomonadati</taxon>
        <taxon>Pseudomonadota</taxon>
        <taxon>Gammaproteobacteria</taxon>
        <taxon>Cellvibrionales</taxon>
        <taxon>Halieaceae</taxon>
        <taxon>Seongchinamella</taxon>
    </lineage>
</organism>
<protein>
    <submittedName>
        <fullName evidence="2">Uncharacterized protein</fullName>
    </submittedName>
</protein>
<feature type="compositionally biased region" description="Basic and acidic residues" evidence="1">
    <location>
        <begin position="114"/>
        <end position="123"/>
    </location>
</feature>
<evidence type="ECO:0000313" key="3">
    <source>
        <dbReference type="Proteomes" id="UP000295554"/>
    </source>
</evidence>
<evidence type="ECO:0000313" key="2">
    <source>
        <dbReference type="EMBL" id="TDG12907.1"/>
    </source>
</evidence>
<feature type="region of interest" description="Disordered" evidence="1">
    <location>
        <begin position="99"/>
        <end position="141"/>
    </location>
</feature>
<evidence type="ECO:0000256" key="1">
    <source>
        <dbReference type="SAM" id="MobiDB-lite"/>
    </source>
</evidence>
<dbReference type="EMBL" id="SMSE01000003">
    <property type="protein sequence ID" value="TDG12907.1"/>
    <property type="molecule type" value="Genomic_DNA"/>
</dbReference>
<proteinExistence type="predicted"/>